<proteinExistence type="predicted"/>
<feature type="transmembrane region" description="Helical" evidence="1">
    <location>
        <begin position="80"/>
        <end position="100"/>
    </location>
</feature>
<reference evidence="2" key="1">
    <citation type="submission" date="2022-05" db="EMBL/GenBank/DDBJ databases">
        <authorList>
            <person name="Jo J.-H."/>
            <person name="Im W.-T."/>
        </authorList>
    </citation>
    <scope>NUCLEOTIDE SEQUENCE</scope>
    <source>
        <strain evidence="2">SE158</strain>
    </source>
</reference>
<gene>
    <name evidence="2" type="ORF">LZ536_04155</name>
</gene>
<organism evidence="2 3">
    <name type="scientific">Sphingomonas alba</name>
    <dbReference type="NCBI Taxonomy" id="2908208"/>
    <lineage>
        <taxon>Bacteria</taxon>
        <taxon>Pseudomonadati</taxon>
        <taxon>Pseudomonadota</taxon>
        <taxon>Alphaproteobacteria</taxon>
        <taxon>Sphingomonadales</taxon>
        <taxon>Sphingomonadaceae</taxon>
        <taxon>Sphingomonas</taxon>
    </lineage>
</organism>
<feature type="transmembrane region" description="Helical" evidence="1">
    <location>
        <begin position="151"/>
        <end position="169"/>
    </location>
</feature>
<dbReference type="Proteomes" id="UP001165363">
    <property type="component" value="Unassembled WGS sequence"/>
</dbReference>
<protein>
    <submittedName>
        <fullName evidence="2">Uncharacterized protein</fullName>
    </submittedName>
</protein>
<keyword evidence="1" id="KW-1133">Transmembrane helix</keyword>
<accession>A0ABT0RKK4</accession>
<keyword evidence="1" id="KW-0472">Membrane</keyword>
<evidence type="ECO:0000313" key="2">
    <source>
        <dbReference type="EMBL" id="MCL6683098.1"/>
    </source>
</evidence>
<keyword evidence="1" id="KW-0812">Transmembrane</keyword>
<name>A0ABT0RKK4_9SPHN</name>
<evidence type="ECO:0000313" key="3">
    <source>
        <dbReference type="Proteomes" id="UP001165363"/>
    </source>
</evidence>
<sequence length="202" mass="22603">MDRLNWVFSLYAVVLALALTEVLTGLARSIGLRHNAVRQNHDGHRLGFLTPLLAIFLMLDITSFWLVAWTLQDRIAVTPLTLASGLLVTGLYYVAASWVFPEEADRGSDLDHHFFRQKGLIFSLIFASNITTFMGRSWLVGSFAIPGFHRYDYIELGFYYFLQAAGILAAGNRANLIVLVSLLLLTLDFTTGAGPSLLRWLH</sequence>
<comment type="caution">
    <text evidence="2">The sequence shown here is derived from an EMBL/GenBank/DDBJ whole genome shotgun (WGS) entry which is preliminary data.</text>
</comment>
<dbReference type="EMBL" id="JAMGBD010000001">
    <property type="protein sequence ID" value="MCL6683098.1"/>
    <property type="molecule type" value="Genomic_DNA"/>
</dbReference>
<feature type="transmembrane region" description="Helical" evidence="1">
    <location>
        <begin position="176"/>
        <end position="198"/>
    </location>
</feature>
<evidence type="ECO:0000256" key="1">
    <source>
        <dbReference type="SAM" id="Phobius"/>
    </source>
</evidence>
<feature type="transmembrane region" description="Helical" evidence="1">
    <location>
        <begin position="120"/>
        <end position="139"/>
    </location>
</feature>
<feature type="transmembrane region" description="Helical" evidence="1">
    <location>
        <begin position="6"/>
        <end position="27"/>
    </location>
</feature>
<feature type="transmembrane region" description="Helical" evidence="1">
    <location>
        <begin position="48"/>
        <end position="68"/>
    </location>
</feature>
<keyword evidence="3" id="KW-1185">Reference proteome</keyword>
<dbReference type="RefSeq" id="WP_249847042.1">
    <property type="nucleotide sequence ID" value="NZ_JAMGBD010000001.1"/>
</dbReference>